<accession>D8J9M7</accession>
<dbReference type="KEGG" id="hje:HacjB3_05240"/>
<dbReference type="GeneID" id="9418852"/>
<evidence type="ECO:0000313" key="3">
    <source>
        <dbReference type="Proteomes" id="UP000000390"/>
    </source>
</evidence>
<dbReference type="Proteomes" id="UP000000390">
    <property type="component" value="Chromosome"/>
</dbReference>
<dbReference type="Proteomes" id="UP000011645">
    <property type="component" value="Unassembled WGS sequence"/>
</dbReference>
<dbReference type="PATRIC" id="fig|795797.18.peg.1052"/>
<dbReference type="EMBL" id="AOHV01000010">
    <property type="protein sequence ID" value="ELY40155.1"/>
    <property type="molecule type" value="Genomic_DNA"/>
</dbReference>
<sequence>MTERLSRPGVDLVLRLGETNAPRRCQDSDCDRDGEYYVLTGDVLSEFACEEHLEGTVERAQA</sequence>
<name>D8J9M7_HALJB</name>
<dbReference type="HOGENOM" id="CLU_2893123_0_0_2"/>
<evidence type="ECO:0000313" key="2">
    <source>
        <dbReference type="EMBL" id="ELY40155.1"/>
    </source>
</evidence>
<dbReference type="EMBL" id="CP002062">
    <property type="protein sequence ID" value="ADJ14439.1"/>
    <property type="molecule type" value="Genomic_DNA"/>
</dbReference>
<dbReference type="STRING" id="795797.HacjB3_05240"/>
<dbReference type="OrthoDB" id="254909at2157"/>
<reference evidence="2 4" key="2">
    <citation type="journal article" date="2014" name="PLoS Genet.">
        <title>Phylogenetically driven sequencing of extremely halophilic archaea reveals strategies for static and dynamic osmo-response.</title>
        <authorList>
            <person name="Becker E.A."/>
            <person name="Seitzer P.M."/>
            <person name="Tritt A."/>
            <person name="Larsen D."/>
            <person name="Krusor M."/>
            <person name="Yao A.I."/>
            <person name="Wu D."/>
            <person name="Madern D."/>
            <person name="Eisen J.A."/>
            <person name="Darling A.E."/>
            <person name="Facciotti M.T."/>
        </authorList>
    </citation>
    <scope>NUCLEOTIDE SEQUENCE [LARGE SCALE GENOMIC DNA]</scope>
    <source>
        <strain evidence="2">B3</strain>
        <strain evidence="4">DSM 18796 / CECT 7217 / JCM 14584 / KCTC 4019 / B3</strain>
    </source>
</reference>
<protein>
    <submittedName>
        <fullName evidence="1">Uncharacterized protein</fullName>
    </submittedName>
</protein>
<proteinExistence type="predicted"/>
<dbReference type="RefSeq" id="WP_008414573.1">
    <property type="nucleotide sequence ID" value="NC_014297.1"/>
</dbReference>
<evidence type="ECO:0000313" key="1">
    <source>
        <dbReference type="EMBL" id="ADJ14439.1"/>
    </source>
</evidence>
<dbReference type="AlphaFoldDB" id="D8J9M7"/>
<keyword evidence="4" id="KW-1185">Reference proteome</keyword>
<organism evidence="1 3">
    <name type="scientific">Halalkalicoccus jeotgali (strain DSM 18796 / CECT 7217 / JCM 14584 / KCTC 4019 / B3)</name>
    <dbReference type="NCBI Taxonomy" id="795797"/>
    <lineage>
        <taxon>Archaea</taxon>
        <taxon>Methanobacteriati</taxon>
        <taxon>Methanobacteriota</taxon>
        <taxon>Stenosarchaea group</taxon>
        <taxon>Halobacteria</taxon>
        <taxon>Halobacteriales</taxon>
        <taxon>Halococcaceae</taxon>
        <taxon>Halalkalicoccus</taxon>
    </lineage>
</organism>
<evidence type="ECO:0000313" key="4">
    <source>
        <dbReference type="Proteomes" id="UP000011645"/>
    </source>
</evidence>
<reference evidence="1 3" key="1">
    <citation type="journal article" date="2010" name="J. Bacteriol.">
        <title>Complete genome sequence of Halalkalicoccus jeotgali B3(T), an extremely halophilic archaeon.</title>
        <authorList>
            <person name="Roh S.W."/>
            <person name="Nam Y.D."/>
            <person name="Nam S.H."/>
            <person name="Choi S.H."/>
            <person name="Park H.S."/>
            <person name="Bae J.W."/>
        </authorList>
    </citation>
    <scope>NUCLEOTIDE SEQUENCE [LARGE SCALE GENOMIC DNA]</scope>
    <source>
        <strain evidence="1">B3</strain>
        <strain evidence="3">DSM 18796 / CECT 7217 / JCM 14584 / KCTC 4019 / B3</strain>
    </source>
</reference>
<gene>
    <name evidence="1" type="ordered locus">HacjB3_05240</name>
    <name evidence="2" type="ORF">C497_03625</name>
</gene>